<name>A0A0F9GGI5_9ZZZZ</name>
<dbReference type="NCBIfam" id="TIGR02937">
    <property type="entry name" value="sigma70-ECF"/>
    <property type="match status" value="1"/>
</dbReference>
<keyword evidence="5" id="KW-0804">Transcription</keyword>
<dbReference type="InterPro" id="IPR013325">
    <property type="entry name" value="RNA_pol_sigma_r2"/>
</dbReference>
<dbReference type="Gene3D" id="1.10.1740.10">
    <property type="match status" value="1"/>
</dbReference>
<dbReference type="InterPro" id="IPR039425">
    <property type="entry name" value="RNA_pol_sigma-70-like"/>
</dbReference>
<evidence type="ECO:0000256" key="5">
    <source>
        <dbReference type="ARBA" id="ARBA00023163"/>
    </source>
</evidence>
<evidence type="ECO:0000256" key="2">
    <source>
        <dbReference type="ARBA" id="ARBA00023015"/>
    </source>
</evidence>
<evidence type="ECO:0008006" key="9">
    <source>
        <dbReference type="Google" id="ProtNLM"/>
    </source>
</evidence>
<dbReference type="InterPro" id="IPR014284">
    <property type="entry name" value="RNA_pol_sigma-70_dom"/>
</dbReference>
<proteinExistence type="inferred from homology"/>
<dbReference type="SUPFAM" id="SSF88946">
    <property type="entry name" value="Sigma2 domain of RNA polymerase sigma factors"/>
    <property type="match status" value="1"/>
</dbReference>
<evidence type="ECO:0000256" key="4">
    <source>
        <dbReference type="ARBA" id="ARBA00023125"/>
    </source>
</evidence>
<feature type="domain" description="RNA polymerase sigma-70 region 2" evidence="6">
    <location>
        <begin position="27"/>
        <end position="93"/>
    </location>
</feature>
<feature type="domain" description="RNA polymerase sigma factor 70 region 4 type 2" evidence="7">
    <location>
        <begin position="121"/>
        <end position="172"/>
    </location>
</feature>
<dbReference type="GO" id="GO:0006352">
    <property type="term" value="P:DNA-templated transcription initiation"/>
    <property type="evidence" value="ECO:0007669"/>
    <property type="project" value="InterPro"/>
</dbReference>
<evidence type="ECO:0000259" key="6">
    <source>
        <dbReference type="Pfam" id="PF04542"/>
    </source>
</evidence>
<dbReference type="SUPFAM" id="SSF88659">
    <property type="entry name" value="Sigma3 and sigma4 domains of RNA polymerase sigma factors"/>
    <property type="match status" value="1"/>
</dbReference>
<dbReference type="GO" id="GO:0003677">
    <property type="term" value="F:DNA binding"/>
    <property type="evidence" value="ECO:0007669"/>
    <property type="project" value="UniProtKB-KW"/>
</dbReference>
<dbReference type="Pfam" id="PF08281">
    <property type="entry name" value="Sigma70_r4_2"/>
    <property type="match status" value="1"/>
</dbReference>
<dbReference type="EMBL" id="LAZR01018042">
    <property type="protein sequence ID" value="KKL97939.1"/>
    <property type="molecule type" value="Genomic_DNA"/>
</dbReference>
<keyword evidence="3" id="KW-0731">Sigma factor</keyword>
<gene>
    <name evidence="8" type="ORF">LCGC14_1829430</name>
</gene>
<organism evidence="8">
    <name type="scientific">marine sediment metagenome</name>
    <dbReference type="NCBI Taxonomy" id="412755"/>
    <lineage>
        <taxon>unclassified sequences</taxon>
        <taxon>metagenomes</taxon>
        <taxon>ecological metagenomes</taxon>
    </lineage>
</organism>
<dbReference type="PANTHER" id="PTHR43133">
    <property type="entry name" value="RNA POLYMERASE ECF-TYPE SIGMA FACTO"/>
    <property type="match status" value="1"/>
</dbReference>
<dbReference type="PANTHER" id="PTHR43133:SF8">
    <property type="entry name" value="RNA POLYMERASE SIGMA FACTOR HI_1459-RELATED"/>
    <property type="match status" value="1"/>
</dbReference>
<evidence type="ECO:0000313" key="8">
    <source>
        <dbReference type="EMBL" id="KKL97939.1"/>
    </source>
</evidence>
<dbReference type="Pfam" id="PF04542">
    <property type="entry name" value="Sigma70_r2"/>
    <property type="match status" value="1"/>
</dbReference>
<evidence type="ECO:0000256" key="3">
    <source>
        <dbReference type="ARBA" id="ARBA00023082"/>
    </source>
</evidence>
<protein>
    <recommendedName>
        <fullName evidence="9">HTH luxR-type domain-containing protein</fullName>
    </recommendedName>
</protein>
<dbReference type="CDD" id="cd06171">
    <property type="entry name" value="Sigma70_r4"/>
    <property type="match status" value="1"/>
</dbReference>
<dbReference type="GO" id="GO:0016987">
    <property type="term" value="F:sigma factor activity"/>
    <property type="evidence" value="ECO:0007669"/>
    <property type="project" value="UniProtKB-KW"/>
</dbReference>
<dbReference type="InterPro" id="IPR013249">
    <property type="entry name" value="RNA_pol_sigma70_r4_t2"/>
</dbReference>
<dbReference type="InterPro" id="IPR036388">
    <property type="entry name" value="WH-like_DNA-bd_sf"/>
</dbReference>
<comment type="caution">
    <text evidence="8">The sequence shown here is derived from an EMBL/GenBank/DDBJ whole genome shotgun (WGS) entry which is preliminary data.</text>
</comment>
<dbReference type="Gene3D" id="1.10.10.10">
    <property type="entry name" value="Winged helix-like DNA-binding domain superfamily/Winged helix DNA-binding domain"/>
    <property type="match status" value="1"/>
</dbReference>
<reference evidence="8" key="1">
    <citation type="journal article" date="2015" name="Nature">
        <title>Complex archaea that bridge the gap between prokaryotes and eukaryotes.</title>
        <authorList>
            <person name="Spang A."/>
            <person name="Saw J.H."/>
            <person name="Jorgensen S.L."/>
            <person name="Zaremba-Niedzwiedzka K."/>
            <person name="Martijn J."/>
            <person name="Lind A.E."/>
            <person name="van Eijk R."/>
            <person name="Schleper C."/>
            <person name="Guy L."/>
            <person name="Ettema T.J."/>
        </authorList>
    </citation>
    <scope>NUCLEOTIDE SEQUENCE</scope>
</reference>
<dbReference type="InterPro" id="IPR007627">
    <property type="entry name" value="RNA_pol_sigma70_r2"/>
</dbReference>
<evidence type="ECO:0000256" key="1">
    <source>
        <dbReference type="ARBA" id="ARBA00010641"/>
    </source>
</evidence>
<comment type="similarity">
    <text evidence="1">Belongs to the sigma-70 factor family. ECF subfamily.</text>
</comment>
<accession>A0A0F9GGI5</accession>
<dbReference type="InterPro" id="IPR013324">
    <property type="entry name" value="RNA_pol_sigma_r3/r4-like"/>
</dbReference>
<evidence type="ECO:0000259" key="7">
    <source>
        <dbReference type="Pfam" id="PF08281"/>
    </source>
</evidence>
<sequence>MNQREHLLEQLWILRYQMGDNDALVLLVERYCGPLLYYVRRLIGDSHAAEDVLQDVWMTVVRELPRLRDRRSFAAWVYRIARNKVFRQLKRKGHLPIPTEDMEVEAGAEEEGHFSPEEAALVHQCLESLPFQHREVLMLRFFEQMSYEQIAEVVGCRVGTVRSRLHYAKRALRKEIEEKSNGKR</sequence>
<dbReference type="AlphaFoldDB" id="A0A0F9GGI5"/>
<keyword evidence="2" id="KW-0805">Transcription regulation</keyword>
<keyword evidence="4" id="KW-0238">DNA-binding</keyword>